<dbReference type="Pfam" id="PF13411">
    <property type="entry name" value="MerR_1"/>
    <property type="match status" value="1"/>
</dbReference>
<dbReference type="InterPro" id="IPR036724">
    <property type="entry name" value="Cobalamin-bd_sf"/>
</dbReference>
<accession>A0A9X2IF50</accession>
<dbReference type="GO" id="GO:0031419">
    <property type="term" value="F:cobalamin binding"/>
    <property type="evidence" value="ECO:0007669"/>
    <property type="project" value="InterPro"/>
</dbReference>
<organism evidence="4 5">
    <name type="scientific">Nocardioides bruguierae</name>
    <dbReference type="NCBI Taxonomy" id="2945102"/>
    <lineage>
        <taxon>Bacteria</taxon>
        <taxon>Bacillati</taxon>
        <taxon>Actinomycetota</taxon>
        <taxon>Actinomycetes</taxon>
        <taxon>Propionibacteriales</taxon>
        <taxon>Nocardioidaceae</taxon>
        <taxon>Nocardioides</taxon>
    </lineage>
</organism>
<dbReference type="GO" id="GO:0046872">
    <property type="term" value="F:metal ion binding"/>
    <property type="evidence" value="ECO:0007669"/>
    <property type="project" value="InterPro"/>
</dbReference>
<dbReference type="PROSITE" id="PS00552">
    <property type="entry name" value="HTH_MERR_1"/>
    <property type="match status" value="1"/>
</dbReference>
<evidence type="ECO:0000313" key="4">
    <source>
        <dbReference type="EMBL" id="MCM0621486.1"/>
    </source>
</evidence>
<feature type="domain" description="HTH merR-type" evidence="2">
    <location>
        <begin position="8"/>
        <end position="78"/>
    </location>
</feature>
<dbReference type="InterPro" id="IPR036594">
    <property type="entry name" value="Meth_synthase_dom"/>
</dbReference>
<protein>
    <submittedName>
        <fullName evidence="4">Cobalamin B12-binding domain-containing protein</fullName>
    </submittedName>
</protein>
<sequence>MASGPSQQFRIGALAKRVGVSETLLRAWELRYGLLNPVRTTGGYRMYGPEDERRARAMQAARADGVPAAQAASRILATDRAQAEAPRTDCEAPPSVDAATLRAELETAMTAFDTGSMHDTIDRAFAALSVESAIREVLLPFLAGVGVGWQLGDFDVADEHFASDVVRGRLAALAAGPGSRTGPVVLLACPPKESHDIALKAFEVVLQRAGWRTRFLGPHTPLTSIEVACEVVRPDVVVLAGTARTVFELPDHAVEVVRRISASSRLLLAGAGADDALADSWGGELLQGDPISAAQVLVQRSPRRTERQAANAG</sequence>
<dbReference type="RefSeq" id="WP_250827908.1">
    <property type="nucleotide sequence ID" value="NZ_JAMOIL010000018.1"/>
</dbReference>
<evidence type="ECO:0000313" key="5">
    <source>
        <dbReference type="Proteomes" id="UP001139485"/>
    </source>
</evidence>
<evidence type="ECO:0000259" key="2">
    <source>
        <dbReference type="PROSITE" id="PS50937"/>
    </source>
</evidence>
<name>A0A9X2IF50_9ACTN</name>
<dbReference type="Gene3D" id="1.10.1660.10">
    <property type="match status" value="1"/>
</dbReference>
<comment type="caution">
    <text evidence="4">The sequence shown here is derived from an EMBL/GenBank/DDBJ whole genome shotgun (WGS) entry which is preliminary data.</text>
</comment>
<dbReference type="InterPro" id="IPR047057">
    <property type="entry name" value="MerR_fam"/>
</dbReference>
<evidence type="ECO:0000259" key="3">
    <source>
        <dbReference type="PROSITE" id="PS51332"/>
    </source>
</evidence>
<dbReference type="GO" id="GO:0003700">
    <property type="term" value="F:DNA-binding transcription factor activity"/>
    <property type="evidence" value="ECO:0007669"/>
    <property type="project" value="InterPro"/>
</dbReference>
<evidence type="ECO:0000256" key="1">
    <source>
        <dbReference type="ARBA" id="ARBA00023125"/>
    </source>
</evidence>
<proteinExistence type="predicted"/>
<dbReference type="GO" id="GO:0003677">
    <property type="term" value="F:DNA binding"/>
    <property type="evidence" value="ECO:0007669"/>
    <property type="project" value="UniProtKB-KW"/>
</dbReference>
<dbReference type="SUPFAM" id="SSF52242">
    <property type="entry name" value="Cobalamin (vitamin B12)-binding domain"/>
    <property type="match status" value="1"/>
</dbReference>
<dbReference type="Gene3D" id="1.10.1240.10">
    <property type="entry name" value="Methionine synthase domain"/>
    <property type="match status" value="1"/>
</dbReference>
<dbReference type="AlphaFoldDB" id="A0A9X2IF50"/>
<dbReference type="EMBL" id="JAMOIL010000018">
    <property type="protein sequence ID" value="MCM0621486.1"/>
    <property type="molecule type" value="Genomic_DNA"/>
</dbReference>
<dbReference type="InterPro" id="IPR006158">
    <property type="entry name" value="Cobalamin-bd"/>
</dbReference>
<dbReference type="InterPro" id="IPR003759">
    <property type="entry name" value="Cbl-bd_cap"/>
</dbReference>
<dbReference type="PANTHER" id="PTHR30204">
    <property type="entry name" value="REDOX-CYCLING DRUG-SENSING TRANSCRIPTIONAL ACTIVATOR SOXR"/>
    <property type="match status" value="1"/>
</dbReference>
<dbReference type="InterPro" id="IPR000551">
    <property type="entry name" value="MerR-type_HTH_dom"/>
</dbReference>
<dbReference type="PANTHER" id="PTHR30204:SF93">
    <property type="entry name" value="HTH MERR-TYPE DOMAIN-CONTAINING PROTEIN"/>
    <property type="match status" value="1"/>
</dbReference>
<gene>
    <name evidence="4" type="ORF">M8330_14420</name>
</gene>
<dbReference type="Pfam" id="PF02607">
    <property type="entry name" value="B12-binding_2"/>
    <property type="match status" value="1"/>
</dbReference>
<dbReference type="PROSITE" id="PS51332">
    <property type="entry name" value="B12_BINDING"/>
    <property type="match status" value="1"/>
</dbReference>
<keyword evidence="1" id="KW-0238">DNA-binding</keyword>
<dbReference type="SUPFAM" id="SSF46955">
    <property type="entry name" value="Putative DNA-binding domain"/>
    <property type="match status" value="1"/>
</dbReference>
<feature type="domain" description="B12-binding" evidence="3">
    <location>
        <begin position="182"/>
        <end position="308"/>
    </location>
</feature>
<dbReference type="Gene3D" id="3.40.50.280">
    <property type="entry name" value="Cobalamin-binding domain"/>
    <property type="match status" value="1"/>
</dbReference>
<reference evidence="4" key="1">
    <citation type="submission" date="2022-05" db="EMBL/GenBank/DDBJ databases">
        <authorList>
            <person name="Tuo L."/>
        </authorList>
    </citation>
    <scope>NUCLEOTIDE SEQUENCE</scope>
    <source>
        <strain evidence="4">BSK12Z-4</strain>
    </source>
</reference>
<dbReference type="PROSITE" id="PS50937">
    <property type="entry name" value="HTH_MERR_2"/>
    <property type="match status" value="1"/>
</dbReference>
<dbReference type="InterPro" id="IPR009061">
    <property type="entry name" value="DNA-bd_dom_put_sf"/>
</dbReference>
<dbReference type="SMART" id="SM00422">
    <property type="entry name" value="HTH_MERR"/>
    <property type="match status" value="1"/>
</dbReference>
<dbReference type="Proteomes" id="UP001139485">
    <property type="component" value="Unassembled WGS sequence"/>
</dbReference>
<keyword evidence="5" id="KW-1185">Reference proteome</keyword>